<feature type="region of interest" description="Disordered" evidence="3">
    <location>
        <begin position="68"/>
        <end position="108"/>
    </location>
</feature>
<dbReference type="InterPro" id="IPR001647">
    <property type="entry name" value="HTH_TetR"/>
</dbReference>
<organism evidence="5 6">
    <name type="scientific">Kribbella lupini</name>
    <dbReference type="NCBI Taxonomy" id="291602"/>
    <lineage>
        <taxon>Bacteria</taxon>
        <taxon>Bacillati</taxon>
        <taxon>Actinomycetota</taxon>
        <taxon>Actinomycetes</taxon>
        <taxon>Propionibacteriales</taxon>
        <taxon>Kribbellaceae</taxon>
        <taxon>Kribbella</taxon>
    </lineage>
</organism>
<evidence type="ECO:0000259" key="4">
    <source>
        <dbReference type="PROSITE" id="PS50977"/>
    </source>
</evidence>
<evidence type="ECO:0000313" key="6">
    <source>
        <dbReference type="Proteomes" id="UP001500363"/>
    </source>
</evidence>
<dbReference type="PANTHER" id="PTHR43479:SF11">
    <property type="entry name" value="ACREF_ENVCD OPERON REPRESSOR-RELATED"/>
    <property type="match status" value="1"/>
</dbReference>
<dbReference type="Pfam" id="PF00440">
    <property type="entry name" value="TetR_N"/>
    <property type="match status" value="1"/>
</dbReference>
<keyword evidence="1 2" id="KW-0238">DNA-binding</keyword>
<dbReference type="RefSeq" id="WP_344178088.1">
    <property type="nucleotide sequence ID" value="NZ_BAAANC010000002.1"/>
</dbReference>
<dbReference type="PRINTS" id="PR00455">
    <property type="entry name" value="HTHTETR"/>
</dbReference>
<evidence type="ECO:0000256" key="2">
    <source>
        <dbReference type="PROSITE-ProRule" id="PRU00335"/>
    </source>
</evidence>
<comment type="caution">
    <text evidence="5">The sequence shown here is derived from an EMBL/GenBank/DDBJ whole genome shotgun (WGS) entry which is preliminary data.</text>
</comment>
<feature type="compositionally biased region" description="Polar residues" evidence="3">
    <location>
        <begin position="68"/>
        <end position="85"/>
    </location>
</feature>
<dbReference type="InterPro" id="IPR050624">
    <property type="entry name" value="HTH-type_Tx_Regulator"/>
</dbReference>
<feature type="compositionally biased region" description="Low complexity" evidence="3">
    <location>
        <begin position="181"/>
        <end position="239"/>
    </location>
</feature>
<sequence length="283" mass="28754">MGNREALIEGAKTCLREKGYTRTTARDIATAAGVSLAAIGYHFGSKDALLNEAMRQALTEWGDELSRTMTAGPSTRASKSATPTTHADRPATDAGSPATDAGRTAADGVPEDRFVATWALVAETLSDPASRALWTTQFEILSQGSQLPDLLQAVAAMQVDAREGLAALFGVTDADAHAHTPADAAPDSASGSGPDSASGPARDAASDSASGSDADSAPDPASDSAPDSASGSAPDQASAQQVGSFLQALLLGVVALTMFDPERAPRGEDLSASIQLMAAKLAR</sequence>
<proteinExistence type="predicted"/>
<dbReference type="PANTHER" id="PTHR43479">
    <property type="entry name" value="ACREF/ENVCD OPERON REPRESSOR-RELATED"/>
    <property type="match status" value="1"/>
</dbReference>
<name>A0ABN2BHJ4_9ACTN</name>
<dbReference type="PROSITE" id="PS50977">
    <property type="entry name" value="HTH_TETR_2"/>
    <property type="match status" value="1"/>
</dbReference>
<dbReference type="Proteomes" id="UP001500363">
    <property type="component" value="Unassembled WGS sequence"/>
</dbReference>
<feature type="region of interest" description="Disordered" evidence="3">
    <location>
        <begin position="178"/>
        <end position="239"/>
    </location>
</feature>
<dbReference type="Gene3D" id="1.10.357.10">
    <property type="entry name" value="Tetracycline Repressor, domain 2"/>
    <property type="match status" value="1"/>
</dbReference>
<feature type="DNA-binding region" description="H-T-H motif" evidence="2">
    <location>
        <begin position="24"/>
        <end position="43"/>
    </location>
</feature>
<evidence type="ECO:0000256" key="1">
    <source>
        <dbReference type="ARBA" id="ARBA00023125"/>
    </source>
</evidence>
<evidence type="ECO:0000256" key="3">
    <source>
        <dbReference type="SAM" id="MobiDB-lite"/>
    </source>
</evidence>
<keyword evidence="6" id="KW-1185">Reference proteome</keyword>
<gene>
    <name evidence="5" type="ORF">GCM10009741_50050</name>
</gene>
<evidence type="ECO:0000313" key="5">
    <source>
        <dbReference type="EMBL" id="GAA1541132.1"/>
    </source>
</evidence>
<reference evidence="5 6" key="1">
    <citation type="journal article" date="2019" name="Int. J. Syst. Evol. Microbiol.">
        <title>The Global Catalogue of Microorganisms (GCM) 10K type strain sequencing project: providing services to taxonomists for standard genome sequencing and annotation.</title>
        <authorList>
            <consortium name="The Broad Institute Genomics Platform"/>
            <consortium name="The Broad Institute Genome Sequencing Center for Infectious Disease"/>
            <person name="Wu L."/>
            <person name="Ma J."/>
        </authorList>
    </citation>
    <scope>NUCLEOTIDE SEQUENCE [LARGE SCALE GENOMIC DNA]</scope>
    <source>
        <strain evidence="5 6">JCM 14303</strain>
    </source>
</reference>
<feature type="domain" description="HTH tetR-type" evidence="4">
    <location>
        <begin position="1"/>
        <end position="61"/>
    </location>
</feature>
<dbReference type="EMBL" id="BAAANC010000002">
    <property type="protein sequence ID" value="GAA1541132.1"/>
    <property type="molecule type" value="Genomic_DNA"/>
</dbReference>
<accession>A0ABN2BHJ4</accession>
<dbReference type="SUPFAM" id="SSF46689">
    <property type="entry name" value="Homeodomain-like"/>
    <property type="match status" value="1"/>
</dbReference>
<protein>
    <recommendedName>
        <fullName evidence="4">HTH tetR-type domain-containing protein</fullName>
    </recommendedName>
</protein>
<dbReference type="InterPro" id="IPR009057">
    <property type="entry name" value="Homeodomain-like_sf"/>
</dbReference>